<dbReference type="eggNOG" id="ENOG502T9UA">
    <property type="taxonomic scope" value="Eukaryota"/>
</dbReference>
<organism evidence="2 3">
    <name type="scientific">Podospora anserina (strain S / ATCC MYA-4624 / DSM 980 / FGSC 10383)</name>
    <name type="common">Pleurage anserina</name>
    <dbReference type="NCBI Taxonomy" id="515849"/>
    <lineage>
        <taxon>Eukaryota</taxon>
        <taxon>Fungi</taxon>
        <taxon>Dikarya</taxon>
        <taxon>Ascomycota</taxon>
        <taxon>Pezizomycotina</taxon>
        <taxon>Sordariomycetes</taxon>
        <taxon>Sordariomycetidae</taxon>
        <taxon>Sordariales</taxon>
        <taxon>Podosporaceae</taxon>
        <taxon>Podospora</taxon>
        <taxon>Podospora anserina</taxon>
    </lineage>
</organism>
<proteinExistence type="predicted"/>
<dbReference type="AlphaFoldDB" id="A0A090CER6"/>
<name>A0A090CER6_PODAN</name>
<reference evidence="2 3" key="1">
    <citation type="journal article" date="2008" name="Genome Biol.">
        <title>The genome sequence of the model ascomycete fungus Podospora anserina.</title>
        <authorList>
            <person name="Espagne E."/>
            <person name="Lespinet O."/>
            <person name="Malagnac F."/>
            <person name="Da Silva C."/>
            <person name="Jaillon O."/>
            <person name="Porcel B.M."/>
            <person name="Couloux A."/>
            <person name="Aury J.-M."/>
            <person name="Segurens B."/>
            <person name="Poulain J."/>
            <person name="Anthouard V."/>
            <person name="Grossetete S."/>
            <person name="Khalili H."/>
            <person name="Coppin E."/>
            <person name="Dequard-Chablat M."/>
            <person name="Picard M."/>
            <person name="Contamine V."/>
            <person name="Arnaise S."/>
            <person name="Bourdais A."/>
            <person name="Berteaux-Lecellier V."/>
            <person name="Gautheret D."/>
            <person name="de Vries R.P."/>
            <person name="Battaglia E."/>
            <person name="Coutinho P.M."/>
            <person name="Danchin E.G.J."/>
            <person name="Henrissat B."/>
            <person name="El Khoury R."/>
            <person name="Sainsard-Chanet A."/>
            <person name="Boivin A."/>
            <person name="Pinan-Lucarre B."/>
            <person name="Sellem C.H."/>
            <person name="Debuchy R."/>
            <person name="Wincker P."/>
            <person name="Weissenbach J."/>
            <person name="Silar P."/>
        </authorList>
    </citation>
    <scope>NUCLEOTIDE SEQUENCE [LARGE SCALE GENOMIC DNA]</scope>
    <source>
        <strain evidence="3">S / ATCC MYA-4624 / DSM 980 / FGSC 10383</strain>
    </source>
</reference>
<protein>
    <submittedName>
        <fullName evidence="2">Uncharacterized protein</fullName>
    </submittedName>
</protein>
<accession>A0A090CER6</accession>
<keyword evidence="3" id="KW-1185">Reference proteome</keyword>
<sequence length="306" mass="34032">MSFAPPPYLPPPPKDNPPTISHGALPTEEPPAYSQLESTTLDPNDPMPPATFSVHGRFIYASPSPSTPPSSDPSYQTDYPILTPTHGSRTVDFQRVQYRYRASNATGRPVISHRGKDLYTLSHHLPILGMPFQAMAVPKSRKTLGEVHIAKSPAFHTGYRANRVLPDHEVARLERKGEKVPREYHFQIKEGGAERWVWKDSNGRAVAFQWRGQRSEFGGGDGQPGSSRDPDGGVGDGGGWGVPKLQVLVELDRRTLDSLVAVWCLWAMHLHHEATAPKKTWEDRLALMARKRPEGTPQGGFYTMKF</sequence>
<feature type="region of interest" description="Disordered" evidence="1">
    <location>
        <begin position="214"/>
        <end position="237"/>
    </location>
</feature>
<dbReference type="Proteomes" id="UP000001197">
    <property type="component" value="Chromosome 3"/>
</dbReference>
<evidence type="ECO:0000256" key="1">
    <source>
        <dbReference type="SAM" id="MobiDB-lite"/>
    </source>
</evidence>
<feature type="compositionally biased region" description="Pro residues" evidence="1">
    <location>
        <begin position="1"/>
        <end position="16"/>
    </location>
</feature>
<reference evidence="3" key="2">
    <citation type="journal article" date="2014" name="Genetics">
        <title>Maintaining two mating types: Structure of the mating type locus and its role in heterokaryosis in Podospora anserina.</title>
        <authorList>
            <person name="Grognet P."/>
            <person name="Bidard F."/>
            <person name="Kuchly C."/>
            <person name="Tong L.C.H."/>
            <person name="Coppin E."/>
            <person name="Benkhali J.A."/>
            <person name="Couloux A."/>
            <person name="Wincker P."/>
            <person name="Debuchy R."/>
            <person name="Silar P."/>
        </authorList>
    </citation>
    <scope>GENOME REANNOTATION</scope>
    <source>
        <strain evidence="3">S / ATCC MYA-4624 / DSM 980 / FGSC 10383</strain>
    </source>
</reference>
<feature type="region of interest" description="Disordered" evidence="1">
    <location>
        <begin position="1"/>
        <end position="49"/>
    </location>
</feature>
<evidence type="ECO:0000313" key="2">
    <source>
        <dbReference type="EMBL" id="CDP26486.1"/>
    </source>
</evidence>
<dbReference type="EMBL" id="FO904938">
    <property type="protein sequence ID" value="CDP26486.1"/>
    <property type="molecule type" value="Genomic_DNA"/>
</dbReference>
<dbReference type="InParanoid" id="A0A090CER6"/>
<evidence type="ECO:0000313" key="3">
    <source>
        <dbReference type="Proteomes" id="UP000001197"/>
    </source>
</evidence>